<dbReference type="InterPro" id="IPR046904">
    <property type="entry name" value="ABC-3C_MC2"/>
</dbReference>
<gene>
    <name evidence="1" type="ORF">DXA63_17010</name>
</gene>
<sequence length="75" mass="8694">MEKNIKLLNGTVDVALRLLAVLSTCKILMSEDRLAIYSYFAIHFSDMQKNEESVHPDIPYRYSGYTKVGRLYHLL</sequence>
<evidence type="ECO:0000313" key="1">
    <source>
        <dbReference type="EMBL" id="RGX85363.1"/>
    </source>
</evidence>
<reference evidence="1 2" key="1">
    <citation type="submission" date="2018-08" db="EMBL/GenBank/DDBJ databases">
        <title>A genome reference for cultivated species of the human gut microbiota.</title>
        <authorList>
            <person name="Zou Y."/>
            <person name="Xue W."/>
            <person name="Luo G."/>
        </authorList>
    </citation>
    <scope>NUCLEOTIDE SEQUENCE [LARGE SCALE GENOMIC DNA]</scope>
    <source>
        <strain evidence="1 2">OF03-3</strain>
    </source>
</reference>
<accession>A0AA92WD30</accession>
<protein>
    <submittedName>
        <fullName evidence="1">Uncharacterized protein</fullName>
    </submittedName>
</protein>
<dbReference type="EMBL" id="QSCI01000203">
    <property type="protein sequence ID" value="RGX85363.1"/>
    <property type="molecule type" value="Genomic_DNA"/>
</dbReference>
<proteinExistence type="predicted"/>
<organism evidence="1 2">
    <name type="scientific">Segatella copri</name>
    <dbReference type="NCBI Taxonomy" id="165179"/>
    <lineage>
        <taxon>Bacteria</taxon>
        <taxon>Pseudomonadati</taxon>
        <taxon>Bacteroidota</taxon>
        <taxon>Bacteroidia</taxon>
        <taxon>Bacteroidales</taxon>
        <taxon>Prevotellaceae</taxon>
        <taxon>Segatella</taxon>
    </lineage>
</organism>
<dbReference type="Pfam" id="PF20288">
    <property type="entry name" value="MC2"/>
    <property type="match status" value="1"/>
</dbReference>
<dbReference type="Proteomes" id="UP000285604">
    <property type="component" value="Unassembled WGS sequence"/>
</dbReference>
<name>A0AA92WD30_9BACT</name>
<dbReference type="AlphaFoldDB" id="A0AA92WD30"/>
<comment type="caution">
    <text evidence="1">The sequence shown here is derived from an EMBL/GenBank/DDBJ whole genome shotgun (WGS) entry which is preliminary data.</text>
</comment>
<evidence type="ECO:0000313" key="2">
    <source>
        <dbReference type="Proteomes" id="UP000285604"/>
    </source>
</evidence>